<dbReference type="AlphaFoldDB" id="A0A2K1R8L0"/>
<dbReference type="InParanoid" id="A0A2K1R8L0"/>
<organism evidence="1">
    <name type="scientific">Populus trichocarpa</name>
    <name type="common">Western balsam poplar</name>
    <name type="synonym">Populus balsamifera subsp. trichocarpa</name>
    <dbReference type="NCBI Taxonomy" id="3694"/>
    <lineage>
        <taxon>Eukaryota</taxon>
        <taxon>Viridiplantae</taxon>
        <taxon>Streptophyta</taxon>
        <taxon>Embryophyta</taxon>
        <taxon>Tracheophyta</taxon>
        <taxon>Spermatophyta</taxon>
        <taxon>Magnoliopsida</taxon>
        <taxon>eudicotyledons</taxon>
        <taxon>Gunneridae</taxon>
        <taxon>Pentapetalae</taxon>
        <taxon>rosids</taxon>
        <taxon>fabids</taxon>
        <taxon>Malpighiales</taxon>
        <taxon>Salicaceae</taxon>
        <taxon>Saliceae</taxon>
        <taxon>Populus</taxon>
    </lineage>
</organism>
<reference evidence="1" key="2">
    <citation type="submission" date="2017-07" db="EMBL/GenBank/DDBJ databases">
        <title>WGS assembly of Populus trichocarpa.</title>
        <authorList>
            <person name="Tuskan G."/>
            <person name="Difazio S."/>
            <person name="Jansson S."/>
            <person name="Bohlmann J."/>
            <person name="Grigoriev I."/>
            <person name="Hellsten U."/>
            <person name="Putnam N."/>
            <person name="Ralph S."/>
            <person name="Rombauts S."/>
            <person name="Salamov A."/>
            <person name="Schein J."/>
            <person name="Sterck L."/>
            <person name="Aerts A."/>
            <person name="Bhalerao R."/>
            <person name="Bhalerao R."/>
            <person name="Blaudez D."/>
            <person name="Boerjan W."/>
            <person name="Brun A."/>
            <person name="Brunner A."/>
            <person name="Busov V."/>
            <person name="Campbell M."/>
            <person name="Carlson J."/>
            <person name="Chalot M."/>
            <person name="Chapman J."/>
            <person name="Chen G."/>
            <person name="Cooper D."/>
            <person name="Coutinho P."/>
            <person name="Couturier J."/>
            <person name="Covert S."/>
            <person name="Cronk Q."/>
            <person name="Cunningham R."/>
            <person name="Davis J."/>
            <person name="Degroeve S."/>
            <person name="Dejardin A."/>
            <person name="Depamphilis C."/>
            <person name="Detter J."/>
            <person name="Dirks B."/>
            <person name="Dubchak I."/>
            <person name="Duplessis S."/>
            <person name="Ehlting J."/>
            <person name="Ellis B."/>
            <person name="Gendler K."/>
            <person name="Goodstein D."/>
            <person name="Gribskov M."/>
            <person name="Grimwood J."/>
            <person name="Groover A."/>
            <person name="Gunter L."/>
            <person name="Hamberger B."/>
            <person name="Heinze B."/>
            <person name="Helariutta Y."/>
            <person name="Henrissat B."/>
            <person name="Holligan D."/>
            <person name="Holt R."/>
            <person name="Huang W."/>
            <person name="Islam-Faridi N."/>
            <person name="Jones S."/>
            <person name="Jones-Rhoades M."/>
            <person name="Jorgensen R."/>
            <person name="Joshi C."/>
            <person name="Kangasjarvi J."/>
            <person name="Karlsson J."/>
            <person name="Kelleher C."/>
            <person name="Kirkpatrick R."/>
            <person name="Kirst M."/>
            <person name="Kohler A."/>
            <person name="Kalluri U."/>
            <person name="Larimer F."/>
            <person name="Leebens-Mack J."/>
            <person name="Leple J."/>
            <person name="Locascio P."/>
            <person name="Lou Y."/>
            <person name="Lucas S."/>
            <person name="Martin F."/>
            <person name="Montanini B."/>
            <person name="Napoli C."/>
            <person name="Nelson D."/>
            <person name="Nelson C."/>
            <person name="Nieminen K."/>
            <person name="Nilsson O."/>
            <person name="Pereda V."/>
            <person name="Peter G."/>
            <person name="Philippe R."/>
            <person name="Pilate G."/>
            <person name="Poliakov A."/>
            <person name="Razumovskaya J."/>
            <person name="Richardson P."/>
            <person name="Rinaldi C."/>
            <person name="Ritland K."/>
            <person name="Rouze P."/>
            <person name="Ryaboy D."/>
            <person name="Schmutz J."/>
            <person name="Schrader J."/>
            <person name="Segerman B."/>
            <person name="Shin H."/>
            <person name="Siddiqui A."/>
            <person name="Sterky F."/>
            <person name="Terry A."/>
            <person name="Tsai C."/>
            <person name="Uberbacher E."/>
            <person name="Unneberg P."/>
            <person name="Vahala J."/>
            <person name="Wall K."/>
            <person name="Wessler S."/>
            <person name="Yang G."/>
            <person name="Yin T."/>
            <person name="Douglas C."/>
            <person name="Marra M."/>
            <person name="Sandberg G."/>
            <person name="Van De Peer Y."/>
            <person name="Rokhsar D."/>
        </authorList>
    </citation>
    <scope>NUCLEOTIDE SEQUENCE</scope>
    <source>
        <strain evidence="1">Nisqually-1</strain>
    </source>
</reference>
<protein>
    <submittedName>
        <fullName evidence="1">Uncharacterized protein</fullName>
    </submittedName>
</protein>
<dbReference type="EMBL" id="KZ623361">
    <property type="protein sequence ID" value="PNS23617.1"/>
    <property type="molecule type" value="Genomic_DNA"/>
</dbReference>
<name>A0A2K1R8L0_POPTR</name>
<proteinExistence type="predicted"/>
<gene>
    <name evidence="1" type="ORF">POPTR_T048000</name>
</gene>
<evidence type="ECO:0000313" key="1">
    <source>
        <dbReference type="EMBL" id="PNS23617.1"/>
    </source>
</evidence>
<accession>A0A2K1R8L0</accession>
<reference evidence="1" key="1">
    <citation type="journal article" date="2006" name="Science">
        <title>The genome of black cottonwood, Populus trichocarpa (Torr. &amp; Gray).</title>
        <authorList>
            <person name="Tuskan G.A."/>
            <person name="Difazio S."/>
            <person name="Jansson S."/>
            <person name="Bohlmann J."/>
            <person name="Grigoriev I."/>
            <person name="Hellsten U."/>
            <person name="Putnam N."/>
            <person name="Ralph S."/>
            <person name="Rombauts S."/>
            <person name="Salamov A."/>
            <person name="Schein J."/>
            <person name="Sterck L."/>
            <person name="Aerts A."/>
            <person name="Bhalerao R.R."/>
            <person name="Bhalerao R.P."/>
            <person name="Blaudez D."/>
            <person name="Boerjan W."/>
            <person name="Brun A."/>
            <person name="Brunner A."/>
            <person name="Busov V."/>
            <person name="Campbell M."/>
            <person name="Carlson J."/>
            <person name="Chalot M."/>
            <person name="Chapman J."/>
            <person name="Chen G.L."/>
            <person name="Cooper D."/>
            <person name="Coutinho P.M."/>
            <person name="Couturier J."/>
            <person name="Covert S."/>
            <person name="Cronk Q."/>
            <person name="Cunningham R."/>
            <person name="Davis J."/>
            <person name="Degroeve S."/>
            <person name="Dejardin A."/>
            <person name="Depamphilis C."/>
            <person name="Detter J."/>
            <person name="Dirks B."/>
            <person name="Dubchak I."/>
            <person name="Duplessis S."/>
            <person name="Ehlting J."/>
            <person name="Ellis B."/>
            <person name="Gendler K."/>
            <person name="Goodstein D."/>
            <person name="Gribskov M."/>
            <person name="Grimwood J."/>
            <person name="Groover A."/>
            <person name="Gunter L."/>
            <person name="Hamberger B."/>
            <person name="Heinze B."/>
            <person name="Helariutta Y."/>
            <person name="Henrissat B."/>
            <person name="Holligan D."/>
            <person name="Holt R."/>
            <person name="Huang W."/>
            <person name="Islam-Faridi N."/>
            <person name="Jones S."/>
            <person name="Jones-Rhoades M."/>
            <person name="Jorgensen R."/>
            <person name="Joshi C."/>
            <person name="Kangasjarvi J."/>
            <person name="Karlsson J."/>
            <person name="Kelleher C."/>
            <person name="Kirkpatrick R."/>
            <person name="Kirst M."/>
            <person name="Kohler A."/>
            <person name="Kalluri U."/>
            <person name="Larimer F."/>
            <person name="Leebens-Mack J."/>
            <person name="Leple J.C."/>
            <person name="Locascio P."/>
            <person name="Lou Y."/>
            <person name="Lucas S."/>
            <person name="Martin F."/>
            <person name="Montanini B."/>
            <person name="Napoli C."/>
            <person name="Nelson D.R."/>
            <person name="Nelson C."/>
            <person name="Nieminen K."/>
            <person name="Nilsson O."/>
            <person name="Pereda V."/>
            <person name="Peter G."/>
            <person name="Philippe R."/>
            <person name="Pilate G."/>
            <person name="Poliakov A."/>
            <person name="Razumovskaya J."/>
            <person name="Richardson P."/>
            <person name="Rinaldi C."/>
            <person name="Ritland K."/>
            <person name="Rouze P."/>
            <person name="Ryaboy D."/>
            <person name="Schmutz J."/>
            <person name="Schrader J."/>
            <person name="Segerman B."/>
            <person name="Shin H."/>
            <person name="Siddiqui A."/>
            <person name="Sterky F."/>
            <person name="Terry A."/>
            <person name="Tsai C.J."/>
            <person name="Uberbacher E."/>
            <person name="Unneberg P."/>
            <person name="Vahala J."/>
            <person name="Wall K."/>
            <person name="Wessler S."/>
            <person name="Yang G."/>
            <person name="Yin T."/>
            <person name="Douglas C."/>
            <person name="Marra M."/>
            <person name="Sandberg G."/>
            <person name="Van de Peer Y."/>
            <person name="Rokhsar D."/>
        </authorList>
    </citation>
    <scope>NUCLEOTIDE SEQUENCE [LARGE SCALE GENOMIC DNA]</scope>
    <source>
        <strain evidence="1">Nisqually-1</strain>
    </source>
</reference>
<sequence>MSSPPFVLSCATLLSQYSTPVFLYRLLPKTSRTNGMPLTQLTTVFDSPINSSMGRSCLKAWKLKSRSASSSSKISTS</sequence>